<organism evidence="3 4">
    <name type="scientific">Rubrobacter marinus</name>
    <dbReference type="NCBI Taxonomy" id="2653852"/>
    <lineage>
        <taxon>Bacteria</taxon>
        <taxon>Bacillati</taxon>
        <taxon>Actinomycetota</taxon>
        <taxon>Rubrobacteria</taxon>
        <taxon>Rubrobacterales</taxon>
        <taxon>Rubrobacteraceae</taxon>
        <taxon>Rubrobacter</taxon>
    </lineage>
</organism>
<keyword evidence="2" id="KW-0472">Membrane</keyword>
<feature type="transmembrane region" description="Helical" evidence="2">
    <location>
        <begin position="47"/>
        <end position="64"/>
    </location>
</feature>
<keyword evidence="4" id="KW-1185">Reference proteome</keyword>
<dbReference type="Proteomes" id="UP000502706">
    <property type="component" value="Chromosome"/>
</dbReference>
<name>A0A6G8PY19_9ACTN</name>
<feature type="transmembrane region" description="Helical" evidence="2">
    <location>
        <begin position="84"/>
        <end position="104"/>
    </location>
</feature>
<feature type="transmembrane region" description="Helical" evidence="2">
    <location>
        <begin position="163"/>
        <end position="183"/>
    </location>
</feature>
<protein>
    <recommendedName>
        <fullName evidence="5">DUF4199 domain-containing protein</fullName>
    </recommendedName>
</protein>
<reference evidence="3 4" key="1">
    <citation type="submission" date="2019-10" db="EMBL/GenBank/DDBJ databases">
        <title>Rubrobacter sp nov SCSIO 52915 isolated from a deep-sea sediment in the South China Sea.</title>
        <authorList>
            <person name="Chen R.W."/>
        </authorList>
    </citation>
    <scope>NUCLEOTIDE SEQUENCE [LARGE SCALE GENOMIC DNA]</scope>
    <source>
        <strain evidence="3 4">SCSIO 52915</strain>
    </source>
</reference>
<gene>
    <name evidence="3" type="ORF">GBA65_11830</name>
</gene>
<keyword evidence="2" id="KW-0812">Transmembrane</keyword>
<sequence>MSPLRTGFRYGLVAVVIALVADLRYLLITPGDLPNWILTVIETFRTQAALAAFLFLSILAALRVRPVRVEADVPYRSLLLRDGALAATVVSVMAGLALLVATGLNSTVLADNVRAYASDAAPYILEYNAKVAGRLDEPPPLPPVGEIEAGLQPPEPRDVGRSLANLVLRSILLGTVGAIVGALRGSFGKRGDAGEDAPPRSGAAEGTPGA</sequence>
<dbReference type="EMBL" id="CP045121">
    <property type="protein sequence ID" value="QIN79096.1"/>
    <property type="molecule type" value="Genomic_DNA"/>
</dbReference>
<evidence type="ECO:0000256" key="1">
    <source>
        <dbReference type="SAM" id="MobiDB-lite"/>
    </source>
</evidence>
<evidence type="ECO:0000313" key="4">
    <source>
        <dbReference type="Proteomes" id="UP000502706"/>
    </source>
</evidence>
<proteinExistence type="predicted"/>
<evidence type="ECO:0000256" key="2">
    <source>
        <dbReference type="SAM" id="Phobius"/>
    </source>
</evidence>
<dbReference type="RefSeq" id="WP_166396758.1">
    <property type="nucleotide sequence ID" value="NZ_CP045121.1"/>
</dbReference>
<keyword evidence="2" id="KW-1133">Transmembrane helix</keyword>
<dbReference type="KEGG" id="rmar:GBA65_11830"/>
<feature type="region of interest" description="Disordered" evidence="1">
    <location>
        <begin position="190"/>
        <end position="210"/>
    </location>
</feature>
<accession>A0A6G8PY19</accession>
<dbReference type="AlphaFoldDB" id="A0A6G8PY19"/>
<evidence type="ECO:0008006" key="5">
    <source>
        <dbReference type="Google" id="ProtNLM"/>
    </source>
</evidence>
<feature type="transmembrane region" description="Helical" evidence="2">
    <location>
        <begin position="7"/>
        <end position="27"/>
    </location>
</feature>
<evidence type="ECO:0000313" key="3">
    <source>
        <dbReference type="EMBL" id="QIN79096.1"/>
    </source>
</evidence>